<dbReference type="Pfam" id="PF07423">
    <property type="entry name" value="DUF1510"/>
    <property type="match status" value="1"/>
</dbReference>
<reference evidence="4 5" key="1">
    <citation type="submission" date="2021-01" db="EMBL/GenBank/DDBJ databases">
        <title>Genomic Encyclopedia of Type Strains, Phase IV (KMG-IV): sequencing the most valuable type-strain genomes for metagenomic binning, comparative biology and taxonomic classification.</title>
        <authorList>
            <person name="Goeker M."/>
        </authorList>
    </citation>
    <scope>NUCLEOTIDE SEQUENCE [LARGE SCALE GENOMIC DNA]</scope>
    <source>
        <strain evidence="4 5">DSM 100968</strain>
    </source>
</reference>
<dbReference type="EMBL" id="JAFBEV010000005">
    <property type="protein sequence ID" value="MBM7657382.1"/>
    <property type="molecule type" value="Genomic_DNA"/>
</dbReference>
<evidence type="ECO:0000313" key="5">
    <source>
        <dbReference type="Proteomes" id="UP000823201"/>
    </source>
</evidence>
<feature type="compositionally biased region" description="Low complexity" evidence="1">
    <location>
        <begin position="78"/>
        <end position="100"/>
    </location>
</feature>
<accession>A0ABS2Q6G8</accession>
<protein>
    <submittedName>
        <fullName evidence="4">Cytoskeletal protein RodZ</fullName>
    </submittedName>
</protein>
<feature type="transmembrane region" description="Helical" evidence="2">
    <location>
        <begin position="21"/>
        <end position="46"/>
    </location>
</feature>
<keyword evidence="2" id="KW-0472">Membrane</keyword>
<feature type="domain" description="DUF1510" evidence="3">
    <location>
        <begin position="100"/>
        <end position="181"/>
    </location>
</feature>
<feature type="compositionally biased region" description="Low complexity" evidence="1">
    <location>
        <begin position="52"/>
        <end position="70"/>
    </location>
</feature>
<feature type="compositionally biased region" description="Polar residues" evidence="1">
    <location>
        <begin position="101"/>
        <end position="113"/>
    </location>
</feature>
<evidence type="ECO:0000256" key="1">
    <source>
        <dbReference type="SAM" id="MobiDB-lite"/>
    </source>
</evidence>
<feature type="region of interest" description="Disordered" evidence="1">
    <location>
        <begin position="52"/>
        <end position="113"/>
    </location>
</feature>
<dbReference type="Proteomes" id="UP000823201">
    <property type="component" value="Unassembled WGS sequence"/>
</dbReference>
<dbReference type="RefSeq" id="WP_205005723.1">
    <property type="nucleotide sequence ID" value="NZ_CBCRXA010000004.1"/>
</dbReference>
<organism evidence="4 5">
    <name type="scientific">Sporolactobacillus spathodeae</name>
    <dbReference type="NCBI Taxonomy" id="1465502"/>
    <lineage>
        <taxon>Bacteria</taxon>
        <taxon>Bacillati</taxon>
        <taxon>Bacillota</taxon>
        <taxon>Bacilli</taxon>
        <taxon>Bacillales</taxon>
        <taxon>Sporolactobacillaceae</taxon>
        <taxon>Sporolactobacillus</taxon>
    </lineage>
</organism>
<dbReference type="InterPro" id="IPR009988">
    <property type="entry name" value="DUF1510"/>
</dbReference>
<evidence type="ECO:0000256" key="2">
    <source>
        <dbReference type="SAM" id="Phobius"/>
    </source>
</evidence>
<keyword evidence="5" id="KW-1185">Reference proteome</keyword>
<evidence type="ECO:0000313" key="4">
    <source>
        <dbReference type="EMBL" id="MBM7657382.1"/>
    </source>
</evidence>
<sequence length="182" mass="19661">MRNHRGYGSSRFEKRKSRTDRMLNWTIGIVSLLILVIGCFILITVFHATSSNSSASSSVSSKQQSQSTATHRSKKAKSSQSQSGEVSNNESSSSVDSSSSVADQNHQASYDQGSADWNAQVKAISDATGISSDQMTIRWLGNGGSPNMSLARVSPKSTPNAIYVVHLTYKNGKWQADSVQKP</sequence>
<proteinExistence type="predicted"/>
<gene>
    <name evidence="4" type="ORF">JOC27_000825</name>
</gene>
<evidence type="ECO:0000259" key="3">
    <source>
        <dbReference type="Pfam" id="PF07423"/>
    </source>
</evidence>
<name>A0ABS2Q6G8_9BACL</name>
<keyword evidence="2" id="KW-0812">Transmembrane</keyword>
<comment type="caution">
    <text evidence="4">The sequence shown here is derived from an EMBL/GenBank/DDBJ whole genome shotgun (WGS) entry which is preliminary data.</text>
</comment>
<keyword evidence="2" id="KW-1133">Transmembrane helix</keyword>